<dbReference type="AlphaFoldDB" id="A0A1J0AD14"/>
<organism evidence="2 3">
    <name type="scientific">Gloeomargarita lithophora Alchichica-D10</name>
    <dbReference type="NCBI Taxonomy" id="1188229"/>
    <lineage>
        <taxon>Bacteria</taxon>
        <taxon>Bacillati</taxon>
        <taxon>Cyanobacteriota</taxon>
        <taxon>Cyanophyceae</taxon>
        <taxon>Gloeomargaritales</taxon>
        <taxon>Gloeomargaritaceae</taxon>
        <taxon>Gloeomargarita</taxon>
    </lineage>
</organism>
<reference evidence="2 3" key="1">
    <citation type="submission" date="2016-10" db="EMBL/GenBank/DDBJ databases">
        <title>Description of Gloeomargarita lithophora gen. nov., sp. nov., a thylakoid-bearing basal-branching cyanobacterium with intracellular carbonates, and proposal for Gloeomargaritales ord. nov.</title>
        <authorList>
            <person name="Moreira D."/>
            <person name="Tavera R."/>
            <person name="Benzerara K."/>
            <person name="Skouri-Panet F."/>
            <person name="Couradeau E."/>
            <person name="Gerard E."/>
            <person name="Loussert C."/>
            <person name="Novelo E."/>
            <person name="Zivanovic Y."/>
            <person name="Lopez-Garcia P."/>
        </authorList>
    </citation>
    <scope>NUCLEOTIDE SEQUENCE [LARGE SCALE GENOMIC DNA]</scope>
    <source>
        <strain evidence="2 3">D10</strain>
    </source>
</reference>
<dbReference type="Pfam" id="PF05685">
    <property type="entry name" value="Uma2"/>
    <property type="match status" value="1"/>
</dbReference>
<dbReference type="EMBL" id="CP017675">
    <property type="protein sequence ID" value="APB33828.1"/>
    <property type="molecule type" value="Genomic_DNA"/>
</dbReference>
<dbReference type="OrthoDB" id="428347at2"/>
<sequence>MIANFHEFISANDYLKWEAQQEIRYEYLDGQVYGMTGGTVPHNDITLNLATALKTFLRGTDCKVQMADVKVIFAEQGAYFYPDIVVTCDAQDRQARDGIRSPRLIVEVLSPGTAGFDYGQKFRRYRRLLSLQEYVLIDSETIGVDCYRHREDGQWQLTSYPDHGNRVELVSIGYSCPLAVIYENVDFIPPPNP</sequence>
<feature type="domain" description="Putative restriction endonuclease" evidence="1">
    <location>
        <begin position="12"/>
        <end position="169"/>
    </location>
</feature>
<dbReference type="Gene3D" id="3.90.1570.10">
    <property type="entry name" value="tt1808, chain A"/>
    <property type="match status" value="1"/>
</dbReference>
<dbReference type="SUPFAM" id="SSF52980">
    <property type="entry name" value="Restriction endonuclease-like"/>
    <property type="match status" value="1"/>
</dbReference>
<dbReference type="InterPro" id="IPR011335">
    <property type="entry name" value="Restrct_endonuc-II-like"/>
</dbReference>
<evidence type="ECO:0000313" key="2">
    <source>
        <dbReference type="EMBL" id="APB33828.1"/>
    </source>
</evidence>
<dbReference type="InterPro" id="IPR008538">
    <property type="entry name" value="Uma2"/>
</dbReference>
<protein>
    <submittedName>
        <fullName evidence="2">Uncharacterized protein conserved in cyanobacteria</fullName>
    </submittedName>
</protein>
<dbReference type="RefSeq" id="WP_071454354.1">
    <property type="nucleotide sequence ID" value="NZ_CP017675.1"/>
</dbReference>
<evidence type="ECO:0000259" key="1">
    <source>
        <dbReference type="Pfam" id="PF05685"/>
    </source>
</evidence>
<keyword evidence="3" id="KW-1185">Reference proteome</keyword>
<gene>
    <name evidence="2" type="ORF">GlitD10_1505</name>
</gene>
<proteinExistence type="predicted"/>
<dbReference type="PANTHER" id="PTHR36558">
    <property type="entry name" value="GLR1098 PROTEIN"/>
    <property type="match status" value="1"/>
</dbReference>
<name>A0A1J0AD14_9CYAN</name>
<accession>A0A1J0AD14</accession>
<dbReference type="KEGG" id="glt:GlitD10_1505"/>
<evidence type="ECO:0000313" key="3">
    <source>
        <dbReference type="Proteomes" id="UP000180235"/>
    </source>
</evidence>
<dbReference type="InterPro" id="IPR012296">
    <property type="entry name" value="Nuclease_put_TT1808"/>
</dbReference>
<dbReference type="Proteomes" id="UP000180235">
    <property type="component" value="Chromosome"/>
</dbReference>
<dbReference type="PANTHER" id="PTHR36558:SF1">
    <property type="entry name" value="RESTRICTION ENDONUCLEASE DOMAIN-CONTAINING PROTEIN-RELATED"/>
    <property type="match status" value="1"/>
</dbReference>
<dbReference type="CDD" id="cd06260">
    <property type="entry name" value="DUF820-like"/>
    <property type="match status" value="1"/>
</dbReference>
<dbReference type="STRING" id="1188229.GlitD10_1505"/>